<protein>
    <submittedName>
        <fullName evidence="1">Uncharacterized protein</fullName>
    </submittedName>
</protein>
<dbReference type="RefSeq" id="WP_285957406.1">
    <property type="nucleotide sequence ID" value="NZ_CP127225.1"/>
</dbReference>
<gene>
    <name evidence="1" type="ORF">QN060_11050</name>
</gene>
<organism evidence="1 2">
    <name type="scientific">Xanthomonas oryzae pv. leersiae</name>
    <dbReference type="NCBI Taxonomy" id="3112258"/>
    <lineage>
        <taxon>Bacteria</taxon>
        <taxon>Pseudomonadati</taxon>
        <taxon>Pseudomonadota</taxon>
        <taxon>Gammaproteobacteria</taxon>
        <taxon>Lysobacterales</taxon>
        <taxon>Lysobacteraceae</taxon>
        <taxon>Xanthomonas</taxon>
    </lineage>
</organism>
<sequence>MSDLVEIPGAKLFELYAARDYSRDVNDTTMVAIYEHAIEQRIQLIGNTPAVAA</sequence>
<name>A0AAJ6GUY4_9XANT</name>
<evidence type="ECO:0000313" key="1">
    <source>
        <dbReference type="EMBL" id="WIX08422.1"/>
    </source>
</evidence>
<evidence type="ECO:0000313" key="2">
    <source>
        <dbReference type="Proteomes" id="UP001228059"/>
    </source>
</evidence>
<reference evidence="1 2" key="1">
    <citation type="submission" date="2023-05" db="EMBL/GenBank/DDBJ databases">
        <title>Complete Genome Resource of Xanthomonas oryzae pv. leersiae Strain YNJC Isolated From Plateau Japonica Rice in Southwest China.</title>
        <authorList>
            <person name="Aa X."/>
            <person name="Mei L."/>
            <person name="Liu P."/>
            <person name="Yang Y."/>
            <person name="Tang C."/>
            <person name="Zhang F."/>
            <person name="Dong C."/>
            <person name="Wang B."/>
            <person name="Chen X."/>
            <person name="Dai L."/>
        </authorList>
    </citation>
    <scope>NUCLEOTIDE SEQUENCE [LARGE SCALE GENOMIC DNA]</scope>
    <source>
        <strain evidence="1 2">YNJC</strain>
    </source>
</reference>
<dbReference type="EMBL" id="CP127225">
    <property type="protein sequence ID" value="WIX08422.1"/>
    <property type="molecule type" value="Genomic_DNA"/>
</dbReference>
<accession>A0AAJ6GUY4</accession>
<proteinExistence type="predicted"/>
<dbReference type="Proteomes" id="UP001228059">
    <property type="component" value="Chromosome"/>
</dbReference>
<dbReference type="AlphaFoldDB" id="A0AAJ6GUY4"/>